<accession>A0A399M1I4</accession>
<sequence>MTTSQLLHYLAMFSAAVFGVVAAGIAFNFLRWLAEALYRQGLTFIDWASQQLMRGAAWLGRFLKLLVCESVLLVFGVIWGTWLRLYQPCFLSVRNLSIAVRQYMKLRQLFWKYGRHEFASFAQFRRSVLGEKEPPPKEERRKPAEPEKSTYAQALETLGFSSDQVFDKAMLKTRQRELAAVLHPDKGFPNHVFMQQINDAVDCIKRAKKWK</sequence>
<evidence type="ECO:0000313" key="4">
    <source>
        <dbReference type="Proteomes" id="UP000265875"/>
    </source>
</evidence>
<dbReference type="SUPFAM" id="SSF46565">
    <property type="entry name" value="Chaperone J-domain"/>
    <property type="match status" value="1"/>
</dbReference>
<name>A0A399M1I4_9PSED</name>
<comment type="caution">
    <text evidence="3">The sequence shown here is derived from an EMBL/GenBank/DDBJ whole genome shotgun (WGS) entry which is preliminary data.</text>
</comment>
<dbReference type="RefSeq" id="WP_119371246.1">
    <property type="nucleotide sequence ID" value="NZ_QWLL01000050.1"/>
</dbReference>
<keyword evidence="2" id="KW-1133">Transmembrane helix</keyword>
<keyword evidence="2" id="KW-0812">Transmembrane</keyword>
<dbReference type="EMBL" id="QWLL01000050">
    <property type="protein sequence ID" value="RII75633.1"/>
    <property type="molecule type" value="Genomic_DNA"/>
</dbReference>
<reference evidence="3 4" key="1">
    <citation type="submission" date="2018-08" db="EMBL/GenBank/DDBJ databases">
        <title>Draft genome sequence of the cyanotroph, Pseudomonas monteilii BCN3.</title>
        <authorList>
            <person name="Jones L.B."/>
            <person name="Kunz D.A."/>
        </authorList>
    </citation>
    <scope>NUCLEOTIDE SEQUENCE [LARGE SCALE GENOMIC DNA]</scope>
    <source>
        <strain evidence="3 4">BCN3</strain>
    </source>
</reference>
<dbReference type="Proteomes" id="UP000265875">
    <property type="component" value="Unassembled WGS sequence"/>
</dbReference>
<feature type="transmembrane region" description="Helical" evidence="2">
    <location>
        <begin position="62"/>
        <end position="82"/>
    </location>
</feature>
<evidence type="ECO:0000313" key="3">
    <source>
        <dbReference type="EMBL" id="RII75633.1"/>
    </source>
</evidence>
<dbReference type="InterPro" id="IPR036869">
    <property type="entry name" value="J_dom_sf"/>
</dbReference>
<keyword evidence="2" id="KW-0472">Membrane</keyword>
<gene>
    <name evidence="3" type="ORF">D0894_21665</name>
</gene>
<dbReference type="AlphaFoldDB" id="A0A399M1I4"/>
<feature type="transmembrane region" description="Helical" evidence="2">
    <location>
        <begin position="6"/>
        <end position="30"/>
    </location>
</feature>
<evidence type="ECO:0000256" key="2">
    <source>
        <dbReference type="SAM" id="Phobius"/>
    </source>
</evidence>
<proteinExistence type="predicted"/>
<dbReference type="Gene3D" id="1.10.287.110">
    <property type="entry name" value="DnaJ domain"/>
    <property type="match status" value="1"/>
</dbReference>
<organism evidence="3 4">
    <name type="scientific">Pseudomonas monteilii</name>
    <dbReference type="NCBI Taxonomy" id="76759"/>
    <lineage>
        <taxon>Bacteria</taxon>
        <taxon>Pseudomonadati</taxon>
        <taxon>Pseudomonadota</taxon>
        <taxon>Gammaproteobacteria</taxon>
        <taxon>Pseudomonadales</taxon>
        <taxon>Pseudomonadaceae</taxon>
        <taxon>Pseudomonas</taxon>
    </lineage>
</organism>
<evidence type="ECO:0000256" key="1">
    <source>
        <dbReference type="ARBA" id="ARBA00023186"/>
    </source>
</evidence>
<keyword evidence="1" id="KW-0143">Chaperone</keyword>
<protein>
    <submittedName>
        <fullName evidence="3">J domain-containing protein</fullName>
    </submittedName>
</protein>